<dbReference type="InterPro" id="IPR026021">
    <property type="entry name" value="YdjA-like"/>
</dbReference>
<evidence type="ECO:0000256" key="6">
    <source>
        <dbReference type="ARBA" id="ARBA00023027"/>
    </source>
</evidence>
<organism evidence="10 11">
    <name type="scientific">Sandaracinus amylolyticus</name>
    <dbReference type="NCBI Taxonomy" id="927083"/>
    <lineage>
        <taxon>Bacteria</taxon>
        <taxon>Pseudomonadati</taxon>
        <taxon>Myxococcota</taxon>
        <taxon>Polyangia</taxon>
        <taxon>Polyangiales</taxon>
        <taxon>Sandaracinaceae</taxon>
        <taxon>Sandaracinus</taxon>
    </lineage>
</organism>
<dbReference type="OrthoDB" id="9798230at2"/>
<dbReference type="CDD" id="cd02135">
    <property type="entry name" value="YdjA-like"/>
    <property type="match status" value="1"/>
</dbReference>
<dbReference type="Proteomes" id="UP000034883">
    <property type="component" value="Chromosome"/>
</dbReference>
<dbReference type="PIRSF" id="PIRSF000232">
    <property type="entry name" value="YdjA"/>
    <property type="match status" value="1"/>
</dbReference>
<feature type="binding site" description="in other chain" evidence="8">
    <location>
        <begin position="135"/>
        <end position="137"/>
    </location>
    <ligand>
        <name>FMN</name>
        <dbReference type="ChEBI" id="CHEBI:58210"/>
        <note>ligand shared between dimeric partners</note>
    </ligand>
</feature>
<dbReference type="InterPro" id="IPR052530">
    <property type="entry name" value="NAD(P)H_nitroreductase"/>
</dbReference>
<dbReference type="SUPFAM" id="SSF55469">
    <property type="entry name" value="FMN-dependent nitroreductase-like"/>
    <property type="match status" value="1"/>
</dbReference>
<evidence type="ECO:0000256" key="1">
    <source>
        <dbReference type="ARBA" id="ARBA00007118"/>
    </source>
</evidence>
<dbReference type="AlphaFoldDB" id="A0A0F6W5P8"/>
<dbReference type="Pfam" id="PF00881">
    <property type="entry name" value="Nitroreductase"/>
    <property type="match status" value="1"/>
</dbReference>
<dbReference type="PANTHER" id="PTHR43821">
    <property type="entry name" value="NAD(P)H NITROREDUCTASE YDJA-RELATED"/>
    <property type="match status" value="1"/>
</dbReference>
<keyword evidence="6 7" id="KW-0520">NAD</keyword>
<evidence type="ECO:0000256" key="3">
    <source>
        <dbReference type="ARBA" id="ARBA00022643"/>
    </source>
</evidence>
<evidence type="ECO:0000256" key="4">
    <source>
        <dbReference type="ARBA" id="ARBA00022857"/>
    </source>
</evidence>
<sequence length="188" mass="20347">MMDAMELLLSRRSLGKLGEPAPEGAALDRILRVALRAPDHGALRPWRVLLIRGEARARFGEVMADSLKRRKPSVSDEDLARERDKALRAPLLVIVAASYKTGGKNIPEVEQLLSAGCVAYGLEIAAQAEGFGAIWKTGDAVYDRAVHERLGLGESEHIVGVLYVGTPTMVPPDGARPSVESIVSEWRG</sequence>
<dbReference type="Gene3D" id="3.40.109.10">
    <property type="entry name" value="NADH Oxidase"/>
    <property type="match status" value="1"/>
</dbReference>
<dbReference type="InterPro" id="IPR000415">
    <property type="entry name" value="Nitroreductase-like"/>
</dbReference>
<keyword evidence="2 7" id="KW-0285">Flavoprotein</keyword>
<feature type="binding site" evidence="8">
    <location>
        <position position="36"/>
    </location>
    <ligand>
        <name>FMN</name>
        <dbReference type="ChEBI" id="CHEBI:58210"/>
        <note>ligand shared between dimeric partners</note>
    </ligand>
</feature>
<evidence type="ECO:0000313" key="10">
    <source>
        <dbReference type="EMBL" id="AKF07927.1"/>
    </source>
</evidence>
<keyword evidence="4 7" id="KW-0521">NADP</keyword>
<keyword evidence="5 7" id="KW-0560">Oxidoreductase</keyword>
<evidence type="ECO:0000259" key="9">
    <source>
        <dbReference type="Pfam" id="PF00881"/>
    </source>
</evidence>
<protein>
    <recommendedName>
        <fullName evidence="7">Putative NAD(P)H nitroreductase</fullName>
        <ecNumber evidence="7">1.-.-.-</ecNumber>
    </recommendedName>
</protein>
<dbReference type="EMBL" id="CP011125">
    <property type="protein sequence ID" value="AKF07927.1"/>
    <property type="molecule type" value="Genomic_DNA"/>
</dbReference>
<gene>
    <name evidence="10" type="ORF">DB32_005076</name>
</gene>
<dbReference type="EC" id="1.-.-.-" evidence="7"/>
<dbReference type="InterPro" id="IPR029479">
    <property type="entry name" value="Nitroreductase"/>
</dbReference>
<keyword evidence="11" id="KW-1185">Reference proteome</keyword>
<evidence type="ECO:0000256" key="7">
    <source>
        <dbReference type="PIRNR" id="PIRNR000232"/>
    </source>
</evidence>
<feature type="domain" description="Nitroreductase" evidence="9">
    <location>
        <begin position="10"/>
        <end position="165"/>
    </location>
</feature>
<proteinExistence type="inferred from homology"/>
<keyword evidence="3 7" id="KW-0288">FMN</keyword>
<name>A0A0F6W5P8_9BACT</name>
<dbReference type="STRING" id="927083.DB32_005076"/>
<evidence type="ECO:0000256" key="8">
    <source>
        <dbReference type="PIRSR" id="PIRSR000232-1"/>
    </source>
</evidence>
<evidence type="ECO:0000313" key="11">
    <source>
        <dbReference type="Proteomes" id="UP000034883"/>
    </source>
</evidence>
<evidence type="ECO:0000256" key="2">
    <source>
        <dbReference type="ARBA" id="ARBA00022630"/>
    </source>
</evidence>
<dbReference type="KEGG" id="samy:DB32_005076"/>
<comment type="similarity">
    <text evidence="1 7">Belongs to the nitroreductase family.</text>
</comment>
<evidence type="ECO:0000256" key="5">
    <source>
        <dbReference type="ARBA" id="ARBA00023002"/>
    </source>
</evidence>
<feature type="binding site" description="in other chain" evidence="8">
    <location>
        <begin position="11"/>
        <end position="13"/>
    </location>
    <ligand>
        <name>FMN</name>
        <dbReference type="ChEBI" id="CHEBI:58210"/>
        <note>ligand shared between dimeric partners</note>
    </ligand>
</feature>
<dbReference type="GO" id="GO:0016491">
    <property type="term" value="F:oxidoreductase activity"/>
    <property type="evidence" value="ECO:0007669"/>
    <property type="project" value="UniProtKB-UniRule"/>
</dbReference>
<dbReference type="PANTHER" id="PTHR43821:SF1">
    <property type="entry name" value="NAD(P)H NITROREDUCTASE YDJA-RELATED"/>
    <property type="match status" value="1"/>
</dbReference>
<comment type="cofactor">
    <cofactor evidence="8">
        <name>FMN</name>
        <dbReference type="ChEBI" id="CHEBI:58210"/>
    </cofactor>
    <text evidence="8">Binds 1 FMN per subunit.</text>
</comment>
<reference evidence="10 11" key="1">
    <citation type="submission" date="2015-03" db="EMBL/GenBank/DDBJ databases">
        <title>Genome assembly of Sandaracinus amylolyticus DSM 53668.</title>
        <authorList>
            <person name="Sharma G."/>
            <person name="Subramanian S."/>
        </authorList>
    </citation>
    <scope>NUCLEOTIDE SEQUENCE [LARGE SCALE GENOMIC DNA]</scope>
    <source>
        <strain evidence="10 11">DSM 53668</strain>
    </source>
</reference>
<feature type="binding site" evidence="8">
    <location>
        <position position="40"/>
    </location>
    <ligand>
        <name>FMN</name>
        <dbReference type="ChEBI" id="CHEBI:58210"/>
        <note>ligand shared between dimeric partners</note>
    </ligand>
</feature>
<accession>A0A0F6W5P8</accession>